<evidence type="ECO:0000256" key="1">
    <source>
        <dbReference type="SAM" id="MobiDB-lite"/>
    </source>
</evidence>
<name>A0AA40K387_9PEZI</name>
<comment type="caution">
    <text evidence="2">The sequence shown here is derived from an EMBL/GenBank/DDBJ whole genome shotgun (WGS) entry which is preliminary data.</text>
</comment>
<protein>
    <submittedName>
        <fullName evidence="2">Uncharacterized protein</fullName>
    </submittedName>
</protein>
<organism evidence="2 3">
    <name type="scientific">Apiosordaria backusii</name>
    <dbReference type="NCBI Taxonomy" id="314023"/>
    <lineage>
        <taxon>Eukaryota</taxon>
        <taxon>Fungi</taxon>
        <taxon>Dikarya</taxon>
        <taxon>Ascomycota</taxon>
        <taxon>Pezizomycotina</taxon>
        <taxon>Sordariomycetes</taxon>
        <taxon>Sordariomycetidae</taxon>
        <taxon>Sordariales</taxon>
        <taxon>Lasiosphaeriaceae</taxon>
        <taxon>Apiosordaria</taxon>
    </lineage>
</organism>
<dbReference type="AlphaFoldDB" id="A0AA40K387"/>
<gene>
    <name evidence="2" type="ORF">B0T21DRAFT_344523</name>
</gene>
<feature type="compositionally biased region" description="Acidic residues" evidence="1">
    <location>
        <begin position="79"/>
        <end position="94"/>
    </location>
</feature>
<feature type="region of interest" description="Disordered" evidence="1">
    <location>
        <begin position="73"/>
        <end position="113"/>
    </location>
</feature>
<evidence type="ECO:0000313" key="2">
    <source>
        <dbReference type="EMBL" id="KAK0744298.1"/>
    </source>
</evidence>
<evidence type="ECO:0000313" key="3">
    <source>
        <dbReference type="Proteomes" id="UP001172159"/>
    </source>
</evidence>
<reference evidence="2" key="1">
    <citation type="submission" date="2023-06" db="EMBL/GenBank/DDBJ databases">
        <title>Genome-scale phylogeny and comparative genomics of the fungal order Sordariales.</title>
        <authorList>
            <consortium name="Lawrence Berkeley National Laboratory"/>
            <person name="Hensen N."/>
            <person name="Bonometti L."/>
            <person name="Westerberg I."/>
            <person name="Brannstrom I.O."/>
            <person name="Guillou S."/>
            <person name="Cros-Aarteil S."/>
            <person name="Calhoun S."/>
            <person name="Haridas S."/>
            <person name="Kuo A."/>
            <person name="Mondo S."/>
            <person name="Pangilinan J."/>
            <person name="Riley R."/>
            <person name="Labutti K."/>
            <person name="Andreopoulos B."/>
            <person name="Lipzen A."/>
            <person name="Chen C."/>
            <person name="Yanf M."/>
            <person name="Daum C."/>
            <person name="Ng V."/>
            <person name="Clum A."/>
            <person name="Steindorff A."/>
            <person name="Ohm R."/>
            <person name="Martin F."/>
            <person name="Silar P."/>
            <person name="Natvig D."/>
            <person name="Lalanne C."/>
            <person name="Gautier V."/>
            <person name="Ament-Velasquez S.L."/>
            <person name="Kruys A."/>
            <person name="Hutchinson M.I."/>
            <person name="Powell A.J."/>
            <person name="Barry K."/>
            <person name="Miller A.N."/>
            <person name="Grigoriev I.V."/>
            <person name="Debuchy R."/>
            <person name="Gladieux P."/>
            <person name="Thoren M.H."/>
            <person name="Johannesson H."/>
        </authorList>
    </citation>
    <scope>NUCLEOTIDE SEQUENCE</scope>
    <source>
        <strain evidence="2">CBS 540.89</strain>
    </source>
</reference>
<accession>A0AA40K387</accession>
<keyword evidence="3" id="KW-1185">Reference proteome</keyword>
<proteinExistence type="predicted"/>
<sequence>MRANVRKGCEEKGFVLSTLCRKMRFSTVPEEQLISDPGGVFAAIRTELAERLEEWAAQRQELEEGQAFLLRQVDQRLDGEDDTREEEPDEDEYMYEQGATEHAEEEEEQRAEETVDPILRIVRVAAQEAEHRPRGGLVRLLSHAEQLAVRQVHHWIAGLPQTLPNPETEQDGHETLMNFMGGVSFIDVTNRLSVYHPLDILIQLVIIRCQAILRSDTVLARYYNVAICTLELAVRWTREYVENIRMGIEQTEGVNHLAETQERLQFTKWIFRVPGAQVSEAHEPRSEEPGVGEAS</sequence>
<dbReference type="Proteomes" id="UP001172159">
    <property type="component" value="Unassembled WGS sequence"/>
</dbReference>
<dbReference type="EMBL" id="JAUKTV010000002">
    <property type="protein sequence ID" value="KAK0744298.1"/>
    <property type="molecule type" value="Genomic_DNA"/>
</dbReference>